<evidence type="ECO:0000256" key="9">
    <source>
        <dbReference type="ARBA" id="ARBA00023306"/>
    </source>
</evidence>
<feature type="compositionally biased region" description="Acidic residues" evidence="10">
    <location>
        <begin position="1096"/>
        <end position="1113"/>
    </location>
</feature>
<dbReference type="GO" id="GO:0031298">
    <property type="term" value="C:replication fork protection complex"/>
    <property type="evidence" value="ECO:0007669"/>
    <property type="project" value="TreeGrafter"/>
</dbReference>
<dbReference type="PANTHER" id="PTHR22940">
    <property type="entry name" value="TIMEOUT/TIMELESS-2"/>
    <property type="match status" value="1"/>
</dbReference>
<dbReference type="GO" id="GO:0051321">
    <property type="term" value="P:meiotic cell cycle"/>
    <property type="evidence" value="ECO:0007669"/>
    <property type="project" value="UniProtKB-KW"/>
</dbReference>
<organism evidence="12 13">
    <name type="scientific">Geotrichum candidum</name>
    <name type="common">Oospora lactis</name>
    <name type="synonym">Dipodascus geotrichum</name>
    <dbReference type="NCBI Taxonomy" id="1173061"/>
    <lineage>
        <taxon>Eukaryota</taxon>
        <taxon>Fungi</taxon>
        <taxon>Dikarya</taxon>
        <taxon>Ascomycota</taxon>
        <taxon>Saccharomycotina</taxon>
        <taxon>Dipodascomycetes</taxon>
        <taxon>Dipodascales</taxon>
        <taxon>Dipodascaceae</taxon>
        <taxon>Geotrichum</taxon>
    </lineage>
</organism>
<evidence type="ECO:0000256" key="4">
    <source>
        <dbReference type="ARBA" id="ARBA00022763"/>
    </source>
</evidence>
<dbReference type="AlphaFoldDB" id="A0A0J9X9A7"/>
<reference evidence="12" key="1">
    <citation type="submission" date="2014-03" db="EMBL/GenBank/DDBJ databases">
        <authorList>
            <person name="Casaregola S."/>
        </authorList>
    </citation>
    <scope>NUCLEOTIDE SEQUENCE [LARGE SCALE GENOMIC DNA]</scope>
    <source>
        <strain evidence="12">CLIB 918</strain>
    </source>
</reference>
<keyword evidence="9" id="KW-0131">Cell cycle</keyword>
<feature type="compositionally biased region" description="Basic and acidic residues" evidence="10">
    <location>
        <begin position="936"/>
        <end position="947"/>
    </location>
</feature>
<dbReference type="PANTHER" id="PTHR22940:SF4">
    <property type="entry name" value="PROTEIN TIMELESS HOMOLOG"/>
    <property type="match status" value="1"/>
</dbReference>
<keyword evidence="5" id="KW-0236">DNA replication inhibitor</keyword>
<accession>A0A0J9X9A7</accession>
<name>A0A0J9X9A7_GEOCN</name>
<feature type="compositionally biased region" description="Basic and acidic residues" evidence="10">
    <location>
        <begin position="1085"/>
        <end position="1095"/>
    </location>
</feature>
<keyword evidence="13" id="KW-1185">Reference proteome</keyword>
<gene>
    <name evidence="12" type="ORF">BN980_GECA05s00879g</name>
</gene>
<feature type="domain" description="Timeless N-terminal" evidence="11">
    <location>
        <begin position="40"/>
        <end position="327"/>
    </location>
</feature>
<evidence type="ECO:0000256" key="1">
    <source>
        <dbReference type="ARBA" id="ARBA00004123"/>
    </source>
</evidence>
<feature type="compositionally biased region" description="Basic residues" evidence="10">
    <location>
        <begin position="983"/>
        <end position="1004"/>
    </location>
</feature>
<feature type="region of interest" description="Disordered" evidence="10">
    <location>
        <begin position="935"/>
        <end position="1007"/>
    </location>
</feature>
<dbReference type="InterPro" id="IPR006906">
    <property type="entry name" value="Timeless_N"/>
</dbReference>
<evidence type="ECO:0000256" key="5">
    <source>
        <dbReference type="ARBA" id="ARBA00022880"/>
    </source>
</evidence>
<feature type="compositionally biased region" description="Basic residues" evidence="10">
    <location>
        <begin position="583"/>
        <end position="593"/>
    </location>
</feature>
<dbReference type="GO" id="GO:0003677">
    <property type="term" value="F:DNA binding"/>
    <property type="evidence" value="ECO:0007669"/>
    <property type="project" value="TreeGrafter"/>
</dbReference>
<evidence type="ECO:0000256" key="2">
    <source>
        <dbReference type="ARBA" id="ARBA00008174"/>
    </source>
</evidence>
<evidence type="ECO:0000256" key="7">
    <source>
        <dbReference type="ARBA" id="ARBA00023242"/>
    </source>
</evidence>
<keyword evidence="6" id="KW-0234">DNA repair</keyword>
<keyword evidence="4" id="KW-0227">DNA damage</keyword>
<feature type="compositionally biased region" description="Acidic residues" evidence="10">
    <location>
        <begin position="596"/>
        <end position="605"/>
    </location>
</feature>
<keyword evidence="7" id="KW-0539">Nucleus</keyword>
<protein>
    <recommendedName>
        <fullName evidence="3">Topoisomerase 1-associated factor 1</fullName>
    </recommendedName>
</protein>
<evidence type="ECO:0000313" key="12">
    <source>
        <dbReference type="EMBL" id="CDO53384.1"/>
    </source>
</evidence>
<evidence type="ECO:0000256" key="3">
    <source>
        <dbReference type="ARBA" id="ARBA00021529"/>
    </source>
</evidence>
<dbReference type="InterPro" id="IPR044998">
    <property type="entry name" value="Timeless"/>
</dbReference>
<proteinExistence type="inferred from homology"/>
<evidence type="ECO:0000256" key="8">
    <source>
        <dbReference type="ARBA" id="ARBA00023254"/>
    </source>
</evidence>
<evidence type="ECO:0000259" key="11">
    <source>
        <dbReference type="Pfam" id="PF04821"/>
    </source>
</evidence>
<dbReference type="OrthoDB" id="310853at2759"/>
<dbReference type="STRING" id="1173061.A0A0J9X9A7"/>
<evidence type="ECO:0000256" key="10">
    <source>
        <dbReference type="SAM" id="MobiDB-lite"/>
    </source>
</evidence>
<keyword evidence="8" id="KW-0469">Meiosis</keyword>
<feature type="region of interest" description="Disordered" evidence="10">
    <location>
        <begin position="583"/>
        <end position="605"/>
    </location>
</feature>
<dbReference type="GO" id="GO:0043111">
    <property type="term" value="P:replication fork arrest"/>
    <property type="evidence" value="ECO:0007669"/>
    <property type="project" value="TreeGrafter"/>
</dbReference>
<dbReference type="GO" id="GO:0006281">
    <property type="term" value="P:DNA repair"/>
    <property type="evidence" value="ECO:0007669"/>
    <property type="project" value="UniProtKB-KW"/>
</dbReference>
<evidence type="ECO:0000313" key="13">
    <source>
        <dbReference type="Proteomes" id="UP000242525"/>
    </source>
</evidence>
<evidence type="ECO:0000256" key="6">
    <source>
        <dbReference type="ARBA" id="ARBA00023204"/>
    </source>
</evidence>
<comment type="subcellular location">
    <subcellularLocation>
        <location evidence="1">Nucleus</location>
    </subcellularLocation>
</comment>
<comment type="caution">
    <text evidence="12">The sequence shown here is derived from an EMBL/GenBank/DDBJ whole genome shotgun (WGS) entry which is preliminary data.</text>
</comment>
<sequence length="1189" mass="135929">MSDPGSPQTQNGPVDRELQANITNLVSALGGPDLTLPNKPYVLGHDALMCLRDLKIWLRVVDEKRRLLDVARAISETSLVTQDLLEILSQWDQAEEEKEINGVQDEPGSAAAAASAKAFRIALGCLELLVPLTWPIKLDSESTESQFHHAPALNQVYLRYKDAVLSHHSHRIFRAIIRLCLPALQSEPGKRSSRDEGILKLAVYFIRNILCINLKDARTVIAEDISRSFEISVLSKQSVLDFIVMIASGAGDLFVNQNAAIMECVYYLLYGLKIHQVLDVTADFKVSTSVKAHQDLKDLLASEKAIKRSVQRKMPSRHNRFGTMLSVSTGDNDRLTVSGQPALLDSEATLGNLDSVKKWKKPKRVDVTNRQQWDIDIMLSEESRQSLKQFVNDFLESAYNPLFISIRKVLEREMGEYSKTLLQEHEVQFLYLAAWFLRAERARNVVLNDKHSKDQMPDMDFSMVAGTLNQNMFVIIMHAMRTSFENKEWHIVYAAMLCFKEVIYTVNDMEAKGVEEMREMAENIKSRLFYEEYSLELLSKIPKTAHARDISYLNLAVELTHIVLKTLERYSTDKNAIYIGAKRRRQRNKKKRQNQNDEDGVIPDDVLQESDSEVEREKAAKKVVERKFNFQVFESKFLSEETLNSYIKYLGNYKELNKTQLMYAIKFFHRIFARRKLHYFFYRLDLMKLFSEIAGTGSSSSSQLPLSIDRETRNEITNFVRYYVHKLIPALERTPSLFVEILFQKSQSDFFYFEHGFDKPAPEPRTAKTKSGLMFADDAFAEELENKFAIVVAALIDDEKGDLVEWAIDALNQVYQRRASWIQLSAATPEAGDSPLPPDELIRSTESKIIDGLQKEQKLILLLKLSGCKFEGSKCIFPSEGSMVRLQDAIKFCKRYLFQPVEFPDGKVAADFLHRQKPAKLPKAKKAAMQTNGDILSDHDEDNRGYDDLDGFVVRGGDDDDDDAMSASSEEEKVLSDGGTTTVKRRRHKSSSQSQNKKKKRRRLYRNDEDDELVAVRRQKERQEKELLQFKSTDYVHDSDDELTPEELAAFFESEQRIRDQFNAAAVYSNIEKVQEEEIEVRTVEEELRRQRLDMDSDIDMEDAASDNEGDSDSNDRNDQTTDEEENRQTKVNDKQAQQNAPKVATGTEKKDILVNDDDGDDAVSVTDRSSPAETARGRKIIVDSDDEE</sequence>
<comment type="similarity">
    <text evidence="2">Belongs to the timeless family.</text>
</comment>
<dbReference type="EMBL" id="CCBN010000005">
    <property type="protein sequence ID" value="CDO53384.1"/>
    <property type="molecule type" value="Genomic_DNA"/>
</dbReference>
<dbReference type="GO" id="GO:0000076">
    <property type="term" value="P:DNA replication checkpoint signaling"/>
    <property type="evidence" value="ECO:0007669"/>
    <property type="project" value="TreeGrafter"/>
</dbReference>
<feature type="region of interest" description="Disordered" evidence="10">
    <location>
        <begin position="1085"/>
        <end position="1189"/>
    </location>
</feature>
<dbReference type="Proteomes" id="UP000242525">
    <property type="component" value="Unassembled WGS sequence"/>
</dbReference>
<dbReference type="Pfam" id="PF04821">
    <property type="entry name" value="TIMELESS"/>
    <property type="match status" value="1"/>
</dbReference>